<name>A0A8A7KI30_9FIRM</name>
<dbReference type="GO" id="GO:0016787">
    <property type="term" value="F:hydrolase activity"/>
    <property type="evidence" value="ECO:0007669"/>
    <property type="project" value="UniProtKB-KW"/>
</dbReference>
<dbReference type="InterPro" id="IPR050793">
    <property type="entry name" value="CMP-NeuNAc_synthase"/>
</dbReference>
<dbReference type="EMBL" id="CP046640">
    <property type="protein sequence ID" value="QTL99725.1"/>
    <property type="molecule type" value="Genomic_DNA"/>
</dbReference>
<proteinExistence type="predicted"/>
<organism evidence="2 3">
    <name type="scientific">Iocasia fonsfrigidae</name>
    <dbReference type="NCBI Taxonomy" id="2682810"/>
    <lineage>
        <taxon>Bacteria</taxon>
        <taxon>Bacillati</taxon>
        <taxon>Bacillota</taxon>
        <taxon>Clostridia</taxon>
        <taxon>Halanaerobiales</taxon>
        <taxon>Halanaerobiaceae</taxon>
        <taxon>Iocasia</taxon>
    </lineage>
</organism>
<keyword evidence="3" id="KW-1185">Reference proteome</keyword>
<sequence length="552" mass="63458">MLDNKAVLAIIPARGGSKGIPRKNVRFLADKPLISYSIRNALASKYIDKVIVSTDDMEIGHIAEMFGANTLRRPDKLATDKVPLDPVINHAVNVLEKQSKINYDLVVTLQATCPLLSTKTIDNAIEKFLNNDIDTLLSVVDDRHLTWTKKGGKYIPNYEERKNRQYLSPNYRETGGIVITKRKFITNNSRFGKKIDLIEMLETEAIDIDTEMDWWIAEKLLKRKKIIIRVDGYKKIGLGHIYRTLLLANRLIDHEFLFVSKSEHNLGVNIIKAHNYPVLTFEKNVELKKIIEQYKPDIVINDILDTPEDYIKYLNKRDIFVVNFEDMGEGAKKANLVINALYTEKYPLNNHYWGKAYYCLREEFYLLNPKKVSEEVKEILLTFGGTDSNNYTGRIIKLINDLNLDGIKITIIVGLGYERMDSLKKKIDSFNIDVEIRQNVSDISRYMKKADIVITSAGRTVYEIASIGTPTIVLAQNNRELRHTFACADNGIINLGLGYEVSDREIKDTLLNLVKDYKLRKKCNYLMLKNDLKFGINNVLNLIFKEHEKWKG</sequence>
<dbReference type="InterPro" id="IPR003329">
    <property type="entry name" value="Cytidylyl_trans"/>
</dbReference>
<dbReference type="Gene3D" id="3.40.50.11190">
    <property type="match status" value="1"/>
</dbReference>
<dbReference type="GO" id="GO:0016758">
    <property type="term" value="F:hexosyltransferase activity"/>
    <property type="evidence" value="ECO:0007669"/>
    <property type="project" value="InterPro"/>
</dbReference>
<dbReference type="InterPro" id="IPR029044">
    <property type="entry name" value="Nucleotide-diphossugar_trans"/>
</dbReference>
<accession>A0A8A7KI30</accession>
<dbReference type="InterPro" id="IPR007235">
    <property type="entry name" value="Glyco_trans_28_C"/>
</dbReference>
<dbReference type="Pfam" id="PF02348">
    <property type="entry name" value="CTP_transf_3"/>
    <property type="match status" value="1"/>
</dbReference>
<dbReference type="RefSeq" id="WP_230868054.1">
    <property type="nucleotide sequence ID" value="NZ_CP046640.1"/>
</dbReference>
<dbReference type="PANTHER" id="PTHR21485:SF3">
    <property type="entry name" value="N-ACYLNEURAMINATE CYTIDYLYLTRANSFERASE"/>
    <property type="match status" value="1"/>
</dbReference>
<gene>
    <name evidence="2" type="ORF">GM661_18080</name>
</gene>
<dbReference type="Pfam" id="PF04101">
    <property type="entry name" value="Glyco_tran_28_C"/>
    <property type="match status" value="1"/>
</dbReference>
<dbReference type="SUPFAM" id="SSF53448">
    <property type="entry name" value="Nucleotide-diphospho-sugar transferases"/>
    <property type="match status" value="1"/>
</dbReference>
<dbReference type="KEGG" id="ifn:GM661_18080"/>
<feature type="domain" description="Glycosyl transferase family 28 C-terminal" evidence="1">
    <location>
        <begin position="381"/>
        <end position="478"/>
    </location>
</feature>
<keyword evidence="2" id="KW-0378">Hydrolase</keyword>
<dbReference type="PANTHER" id="PTHR21485">
    <property type="entry name" value="HAD SUPERFAMILY MEMBERS CMAS AND KDSC"/>
    <property type="match status" value="1"/>
</dbReference>
<evidence type="ECO:0000313" key="2">
    <source>
        <dbReference type="EMBL" id="QTL99725.1"/>
    </source>
</evidence>
<protein>
    <submittedName>
        <fullName evidence="2">UDP-2,4-diacetamido-2,4, 6-trideoxy-beta-L-altropyranose hydrolase</fullName>
    </submittedName>
</protein>
<dbReference type="Gene3D" id="3.90.550.10">
    <property type="entry name" value="Spore Coat Polysaccharide Biosynthesis Protein SpsA, Chain A"/>
    <property type="match status" value="1"/>
</dbReference>
<dbReference type="Gene3D" id="3.40.50.2000">
    <property type="entry name" value="Glycogen Phosphorylase B"/>
    <property type="match status" value="1"/>
</dbReference>
<dbReference type="SUPFAM" id="SSF53756">
    <property type="entry name" value="UDP-Glycosyltransferase/glycogen phosphorylase"/>
    <property type="match status" value="1"/>
</dbReference>
<dbReference type="AlphaFoldDB" id="A0A8A7KI30"/>
<dbReference type="Proteomes" id="UP000665020">
    <property type="component" value="Chromosome"/>
</dbReference>
<evidence type="ECO:0000259" key="1">
    <source>
        <dbReference type="Pfam" id="PF04101"/>
    </source>
</evidence>
<dbReference type="GO" id="GO:0008781">
    <property type="term" value="F:N-acylneuraminate cytidylyltransferase activity"/>
    <property type="evidence" value="ECO:0007669"/>
    <property type="project" value="TreeGrafter"/>
</dbReference>
<reference evidence="2" key="1">
    <citation type="submission" date="2019-12" db="EMBL/GenBank/DDBJ databases">
        <authorList>
            <person name="zhang j."/>
            <person name="sun C.M."/>
        </authorList>
    </citation>
    <scope>NUCLEOTIDE SEQUENCE</scope>
    <source>
        <strain evidence="2">NS-1</strain>
    </source>
</reference>
<dbReference type="CDD" id="cd02513">
    <property type="entry name" value="CMP-NeuAc_Synthase"/>
    <property type="match status" value="1"/>
</dbReference>
<evidence type="ECO:0000313" key="3">
    <source>
        <dbReference type="Proteomes" id="UP000665020"/>
    </source>
</evidence>